<accession>A0ACD0WD32</accession>
<evidence type="ECO:0000313" key="1">
    <source>
        <dbReference type="EMBL" id="QFZ25444.1"/>
    </source>
</evidence>
<gene>
    <name evidence="1" type="ORF">EJF14_10539</name>
</gene>
<reference evidence="2" key="1">
    <citation type="journal article" date="2019" name="MBio">
        <title>Comparative genomics for the elucidation of multidrug resistance (MDR) in Candida lusitaniae.</title>
        <authorList>
            <person name="Kannan A."/>
            <person name="Asner S.A."/>
            <person name="Trachsel E."/>
            <person name="Kelly S."/>
            <person name="Parker J."/>
            <person name="Sanglard D."/>
        </authorList>
    </citation>
    <scope>NUCLEOTIDE SEQUENCE [LARGE SCALE GENOMIC DNA]</scope>
    <source>
        <strain evidence="2">P1</strain>
    </source>
</reference>
<organism evidence="1 2">
    <name type="scientific">Clavispora lusitaniae</name>
    <name type="common">Candida lusitaniae</name>
    <dbReference type="NCBI Taxonomy" id="36911"/>
    <lineage>
        <taxon>Eukaryota</taxon>
        <taxon>Fungi</taxon>
        <taxon>Dikarya</taxon>
        <taxon>Ascomycota</taxon>
        <taxon>Saccharomycotina</taxon>
        <taxon>Pichiomycetes</taxon>
        <taxon>Metschnikowiaceae</taxon>
        <taxon>Clavispora</taxon>
    </lineage>
</organism>
<sequence>MLIAHNYILETYNPPRPMSIWVIDRRRIFLAFFIFGLLNNVLYVVILSAAVDLVGPSTPKAVVLLSDIIPSLTVKVLSPFVMHLIPYRQRIWTLVALSSSGMAIVSLTNQDATVSKVLGIVMASASSGLGEVSFLQLTHYYETTSALGGFSSGTGGAGLAGSFLFMVLTNVLGIQVWIALLLFAVAPLGFILAYYFMLPAPVLDQSYSAINDADMSEFGLDPVDQEEGFPTMTAYASRKELIIQHIKNTFGEIRPLIRPFMLPLCTVYVAEYVINQGISPTMLFPLKDLPKWLFSSYRDIYVVYGFLYQLGVFVSRSSINFGIRVSNLSILSVLQVLNVLITLCQSIFDLPFSNIWLVLMLIFYEGLLGGLSYVNTFMSVSEQAPPEKREFSMGCVGISDSFGVMLAGCINLWLETKLCELQVNRGRSWCRTG</sequence>
<keyword evidence="2" id="KW-1185">Reference proteome</keyword>
<protein>
    <submittedName>
        <fullName evidence="1">Uncharacterized protein</fullName>
    </submittedName>
</protein>
<evidence type="ECO:0000313" key="2">
    <source>
        <dbReference type="Proteomes" id="UP000326582"/>
    </source>
</evidence>
<dbReference type="Proteomes" id="UP000326582">
    <property type="component" value="Chromosome 1"/>
</dbReference>
<dbReference type="EMBL" id="CP038484">
    <property type="protein sequence ID" value="QFZ25444.1"/>
    <property type="molecule type" value="Genomic_DNA"/>
</dbReference>
<name>A0ACD0WD32_CLALS</name>
<proteinExistence type="predicted"/>